<feature type="compositionally biased region" description="Basic and acidic residues" evidence="2">
    <location>
        <begin position="318"/>
        <end position="327"/>
    </location>
</feature>
<feature type="compositionally biased region" description="Low complexity" evidence="2">
    <location>
        <begin position="166"/>
        <end position="177"/>
    </location>
</feature>
<dbReference type="EMBL" id="JARKIF010000003">
    <property type="protein sequence ID" value="KAJ7644228.1"/>
    <property type="molecule type" value="Genomic_DNA"/>
</dbReference>
<reference evidence="3" key="1">
    <citation type="submission" date="2023-03" db="EMBL/GenBank/DDBJ databases">
        <title>Massive genome expansion in bonnet fungi (Mycena s.s.) driven by repeated elements and novel gene families across ecological guilds.</title>
        <authorList>
            <consortium name="Lawrence Berkeley National Laboratory"/>
            <person name="Harder C.B."/>
            <person name="Miyauchi S."/>
            <person name="Viragh M."/>
            <person name="Kuo A."/>
            <person name="Thoen E."/>
            <person name="Andreopoulos B."/>
            <person name="Lu D."/>
            <person name="Skrede I."/>
            <person name="Drula E."/>
            <person name="Henrissat B."/>
            <person name="Morin E."/>
            <person name="Kohler A."/>
            <person name="Barry K."/>
            <person name="LaButti K."/>
            <person name="Morin E."/>
            <person name="Salamov A."/>
            <person name="Lipzen A."/>
            <person name="Mereny Z."/>
            <person name="Hegedus B."/>
            <person name="Baldrian P."/>
            <person name="Stursova M."/>
            <person name="Weitz H."/>
            <person name="Taylor A."/>
            <person name="Grigoriev I.V."/>
            <person name="Nagy L.G."/>
            <person name="Martin F."/>
            <person name="Kauserud H."/>
        </authorList>
    </citation>
    <scope>NUCLEOTIDE SEQUENCE</scope>
    <source>
        <strain evidence="3">9284</strain>
    </source>
</reference>
<dbReference type="Proteomes" id="UP001221142">
    <property type="component" value="Unassembled WGS sequence"/>
</dbReference>
<feature type="region of interest" description="Disordered" evidence="2">
    <location>
        <begin position="267"/>
        <end position="349"/>
    </location>
</feature>
<evidence type="ECO:0000256" key="2">
    <source>
        <dbReference type="SAM" id="MobiDB-lite"/>
    </source>
</evidence>
<name>A0AAD7CB63_9AGAR</name>
<protein>
    <submittedName>
        <fullName evidence="3">Uncharacterized protein</fullName>
    </submittedName>
</protein>
<proteinExistence type="predicted"/>
<dbReference type="AlphaFoldDB" id="A0AAD7CB63"/>
<feature type="compositionally biased region" description="Acidic residues" evidence="2">
    <location>
        <begin position="276"/>
        <end position="287"/>
    </location>
</feature>
<keyword evidence="4" id="KW-1185">Reference proteome</keyword>
<organism evidence="3 4">
    <name type="scientific">Roridomyces roridus</name>
    <dbReference type="NCBI Taxonomy" id="1738132"/>
    <lineage>
        <taxon>Eukaryota</taxon>
        <taxon>Fungi</taxon>
        <taxon>Dikarya</taxon>
        <taxon>Basidiomycota</taxon>
        <taxon>Agaricomycotina</taxon>
        <taxon>Agaricomycetes</taxon>
        <taxon>Agaricomycetidae</taxon>
        <taxon>Agaricales</taxon>
        <taxon>Marasmiineae</taxon>
        <taxon>Mycenaceae</taxon>
        <taxon>Roridomyces</taxon>
    </lineage>
</organism>
<evidence type="ECO:0000313" key="4">
    <source>
        <dbReference type="Proteomes" id="UP001221142"/>
    </source>
</evidence>
<sequence length="349" mass="38550">MLLSVATKTSLAEVLSLVQKTVLNAASELEDEAHTQVARISSEANEARRARDEALTALRSSETAADEAISALRSAEATAEIMASKHIHELAQMRATIDNLTREVTHWKDQAKNWQDHYTRVEQDRCGLSTQLLTLSRSALTESPPKVVSATSRPPAYKSAMPPSPTESDSPSQSSAPRNPRTPASKPVQKAADTSERVKAFHDQGHHEADTVQTPAQPVRQIFLRRVQAVVHVKEEEVEDEVFNDEEEEEDPVRVITRRGSGFVVLDNDDGPSGSEVEEGREDDSGDELMMNPRQEIYGGVHPVLTPESTHRLKRPGNKPDQRENTPTKRRRVSDAGVAVRSKAPAKRK</sequence>
<feature type="region of interest" description="Disordered" evidence="2">
    <location>
        <begin position="140"/>
        <end position="196"/>
    </location>
</feature>
<feature type="coiled-coil region" evidence="1">
    <location>
        <begin position="83"/>
        <end position="117"/>
    </location>
</feature>
<evidence type="ECO:0000256" key="1">
    <source>
        <dbReference type="SAM" id="Coils"/>
    </source>
</evidence>
<comment type="caution">
    <text evidence="3">The sequence shown here is derived from an EMBL/GenBank/DDBJ whole genome shotgun (WGS) entry which is preliminary data.</text>
</comment>
<accession>A0AAD7CB63</accession>
<gene>
    <name evidence="3" type="ORF">FB45DRAFT_1053024</name>
</gene>
<evidence type="ECO:0000313" key="3">
    <source>
        <dbReference type="EMBL" id="KAJ7644228.1"/>
    </source>
</evidence>
<keyword evidence="1" id="KW-0175">Coiled coil</keyword>